<keyword evidence="2" id="KW-1185">Reference proteome</keyword>
<sequence length="127" mass="14523">MRLDIFEGNPERDIPTANYICAPACTGVEWVPFMHFAERCRDFCAFLLPCTWINSNDEFQRAWWWKKCIEKGAYRLSASNDYRCIDLVNSKSKGHKLFAKATLVEMAGSAKEVAVYAKWITQGTSNA</sequence>
<protein>
    <submittedName>
        <fullName evidence="1">Uncharacterized protein</fullName>
    </submittedName>
</protein>
<accession>A0AAE0G7H0</accession>
<organism evidence="1 2">
    <name type="scientific">Cymbomonas tetramitiformis</name>
    <dbReference type="NCBI Taxonomy" id="36881"/>
    <lineage>
        <taxon>Eukaryota</taxon>
        <taxon>Viridiplantae</taxon>
        <taxon>Chlorophyta</taxon>
        <taxon>Pyramimonadophyceae</taxon>
        <taxon>Pyramimonadales</taxon>
        <taxon>Pyramimonadaceae</taxon>
        <taxon>Cymbomonas</taxon>
    </lineage>
</organism>
<name>A0AAE0G7H0_9CHLO</name>
<evidence type="ECO:0000313" key="2">
    <source>
        <dbReference type="Proteomes" id="UP001190700"/>
    </source>
</evidence>
<evidence type="ECO:0000313" key="1">
    <source>
        <dbReference type="EMBL" id="KAK3273014.1"/>
    </source>
</evidence>
<dbReference type="AlphaFoldDB" id="A0AAE0G7H0"/>
<gene>
    <name evidence="1" type="ORF">CYMTET_18724</name>
</gene>
<proteinExistence type="predicted"/>
<dbReference type="Proteomes" id="UP001190700">
    <property type="component" value="Unassembled WGS sequence"/>
</dbReference>
<reference evidence="1 2" key="1">
    <citation type="journal article" date="2015" name="Genome Biol. Evol.">
        <title>Comparative Genomics of a Bacterivorous Green Alga Reveals Evolutionary Causalities and Consequences of Phago-Mixotrophic Mode of Nutrition.</title>
        <authorList>
            <person name="Burns J.A."/>
            <person name="Paasch A."/>
            <person name="Narechania A."/>
            <person name="Kim E."/>
        </authorList>
    </citation>
    <scope>NUCLEOTIDE SEQUENCE [LARGE SCALE GENOMIC DNA]</scope>
    <source>
        <strain evidence="1 2">PLY_AMNH</strain>
    </source>
</reference>
<dbReference type="EMBL" id="LGRX02008676">
    <property type="protein sequence ID" value="KAK3273014.1"/>
    <property type="molecule type" value="Genomic_DNA"/>
</dbReference>
<comment type="caution">
    <text evidence="1">The sequence shown here is derived from an EMBL/GenBank/DDBJ whole genome shotgun (WGS) entry which is preliminary data.</text>
</comment>